<name>A0A9D3LWB9_ANGAN</name>
<dbReference type="Proteomes" id="UP001044222">
    <property type="component" value="Chromosome 16"/>
</dbReference>
<gene>
    <name evidence="1" type="ORF">ANANG_G00280200</name>
</gene>
<protein>
    <submittedName>
        <fullName evidence="1">Uncharacterized protein</fullName>
    </submittedName>
</protein>
<keyword evidence="2" id="KW-1185">Reference proteome</keyword>
<comment type="caution">
    <text evidence="1">The sequence shown here is derived from an EMBL/GenBank/DDBJ whole genome shotgun (WGS) entry which is preliminary data.</text>
</comment>
<sequence>MEAGGESRSYCGNICLRPHDTPQKIKLKDLITPPLHLRAHPVKCARFFFLPMTLDSSVKNKRKGKMKYKLEKRGNRTLDKKECRICFSSWRVRSHTFLLEGISACFRAVFITYTLITVRYHTHLIAQCAPPAPGWGFFIIAFDRLWKDDLPQSPFM</sequence>
<evidence type="ECO:0000313" key="2">
    <source>
        <dbReference type="Proteomes" id="UP001044222"/>
    </source>
</evidence>
<organism evidence="1 2">
    <name type="scientific">Anguilla anguilla</name>
    <name type="common">European freshwater eel</name>
    <name type="synonym">Muraena anguilla</name>
    <dbReference type="NCBI Taxonomy" id="7936"/>
    <lineage>
        <taxon>Eukaryota</taxon>
        <taxon>Metazoa</taxon>
        <taxon>Chordata</taxon>
        <taxon>Craniata</taxon>
        <taxon>Vertebrata</taxon>
        <taxon>Euteleostomi</taxon>
        <taxon>Actinopterygii</taxon>
        <taxon>Neopterygii</taxon>
        <taxon>Teleostei</taxon>
        <taxon>Anguilliformes</taxon>
        <taxon>Anguillidae</taxon>
        <taxon>Anguilla</taxon>
    </lineage>
</organism>
<dbReference type="AlphaFoldDB" id="A0A9D3LWB9"/>
<dbReference type="EMBL" id="JAFIRN010000016">
    <property type="protein sequence ID" value="KAG5833843.1"/>
    <property type="molecule type" value="Genomic_DNA"/>
</dbReference>
<reference evidence="1" key="1">
    <citation type="submission" date="2021-01" db="EMBL/GenBank/DDBJ databases">
        <title>A chromosome-scale assembly of European eel, Anguilla anguilla.</title>
        <authorList>
            <person name="Henkel C."/>
            <person name="Jong-Raadsen S.A."/>
            <person name="Dufour S."/>
            <person name="Weltzien F.-A."/>
            <person name="Palstra A.P."/>
            <person name="Pelster B."/>
            <person name="Spaink H.P."/>
            <person name="Van Den Thillart G.E."/>
            <person name="Jansen H."/>
            <person name="Zahm M."/>
            <person name="Klopp C."/>
            <person name="Cedric C."/>
            <person name="Louis A."/>
            <person name="Berthelot C."/>
            <person name="Parey E."/>
            <person name="Roest Crollius H."/>
            <person name="Montfort J."/>
            <person name="Robinson-Rechavi M."/>
            <person name="Bucao C."/>
            <person name="Bouchez O."/>
            <person name="Gislard M."/>
            <person name="Lluch J."/>
            <person name="Milhes M."/>
            <person name="Lampietro C."/>
            <person name="Lopez Roques C."/>
            <person name="Donnadieu C."/>
            <person name="Braasch I."/>
            <person name="Desvignes T."/>
            <person name="Postlethwait J."/>
            <person name="Bobe J."/>
            <person name="Guiguen Y."/>
            <person name="Dirks R."/>
        </authorList>
    </citation>
    <scope>NUCLEOTIDE SEQUENCE</scope>
    <source>
        <strain evidence="1">Tag_6206</strain>
        <tissue evidence="1">Liver</tissue>
    </source>
</reference>
<accession>A0A9D3LWB9</accession>
<evidence type="ECO:0000313" key="1">
    <source>
        <dbReference type="EMBL" id="KAG5833843.1"/>
    </source>
</evidence>
<proteinExistence type="predicted"/>